<proteinExistence type="predicted"/>
<protein>
    <submittedName>
        <fullName evidence="1">Uncharacterized protein</fullName>
    </submittedName>
</protein>
<comment type="caution">
    <text evidence="1">The sequence shown here is derived from an EMBL/GenBank/DDBJ whole genome shotgun (WGS) entry which is preliminary data.</text>
</comment>
<accession>A0A8J7AGI0</accession>
<dbReference type="RefSeq" id="WP_193908882.1">
    <property type="nucleotide sequence ID" value="NZ_JADEXG010000039.1"/>
</dbReference>
<reference evidence="1" key="1">
    <citation type="submission" date="2020-10" db="EMBL/GenBank/DDBJ databases">
        <authorList>
            <person name="Castelo-Branco R."/>
            <person name="Eusebio N."/>
            <person name="Adriana R."/>
            <person name="Vieira A."/>
            <person name="Brugerolle De Fraissinette N."/>
            <person name="Rezende De Castro R."/>
            <person name="Schneider M.P."/>
            <person name="Vasconcelos V."/>
            <person name="Leao P.N."/>
        </authorList>
    </citation>
    <scope>NUCLEOTIDE SEQUENCE</scope>
    <source>
        <strain evidence="1">LEGE 07310</strain>
    </source>
</reference>
<sequence>MLNVLEQVQAVLEAPFFQLGLINSEEYNQNPVDWIRKHLEGLFGL</sequence>
<dbReference type="AlphaFoldDB" id="A0A8J7AGI0"/>
<gene>
    <name evidence="1" type="ORF">IQ241_15750</name>
</gene>
<organism evidence="1 2">
    <name type="scientific">Vasconcelosia minhoensis LEGE 07310</name>
    <dbReference type="NCBI Taxonomy" id="915328"/>
    <lineage>
        <taxon>Bacteria</taxon>
        <taxon>Bacillati</taxon>
        <taxon>Cyanobacteriota</taxon>
        <taxon>Cyanophyceae</taxon>
        <taxon>Nodosilineales</taxon>
        <taxon>Cymatolegaceae</taxon>
        <taxon>Vasconcelosia</taxon>
        <taxon>Vasconcelosia minhoensis</taxon>
    </lineage>
</organism>
<name>A0A8J7AGI0_9CYAN</name>
<dbReference type="EMBL" id="JADEXG010000039">
    <property type="protein sequence ID" value="MBE9078731.1"/>
    <property type="molecule type" value="Genomic_DNA"/>
</dbReference>
<evidence type="ECO:0000313" key="2">
    <source>
        <dbReference type="Proteomes" id="UP000636505"/>
    </source>
</evidence>
<dbReference type="Proteomes" id="UP000636505">
    <property type="component" value="Unassembled WGS sequence"/>
</dbReference>
<evidence type="ECO:0000313" key="1">
    <source>
        <dbReference type="EMBL" id="MBE9078731.1"/>
    </source>
</evidence>
<keyword evidence="2" id="KW-1185">Reference proteome</keyword>